<name>A0A5B7FCI5_PORTR</name>
<keyword evidence="3" id="KW-1185">Reference proteome</keyword>
<accession>A0A5B7FCI5</accession>
<evidence type="ECO:0000313" key="3">
    <source>
        <dbReference type="Proteomes" id="UP000324222"/>
    </source>
</evidence>
<organism evidence="2 3">
    <name type="scientific">Portunus trituberculatus</name>
    <name type="common">Swimming crab</name>
    <name type="synonym">Neptunus trituberculatus</name>
    <dbReference type="NCBI Taxonomy" id="210409"/>
    <lineage>
        <taxon>Eukaryota</taxon>
        <taxon>Metazoa</taxon>
        <taxon>Ecdysozoa</taxon>
        <taxon>Arthropoda</taxon>
        <taxon>Crustacea</taxon>
        <taxon>Multicrustacea</taxon>
        <taxon>Malacostraca</taxon>
        <taxon>Eumalacostraca</taxon>
        <taxon>Eucarida</taxon>
        <taxon>Decapoda</taxon>
        <taxon>Pleocyemata</taxon>
        <taxon>Brachyura</taxon>
        <taxon>Eubrachyura</taxon>
        <taxon>Portunoidea</taxon>
        <taxon>Portunidae</taxon>
        <taxon>Portuninae</taxon>
        <taxon>Portunus</taxon>
    </lineage>
</organism>
<dbReference type="Proteomes" id="UP000324222">
    <property type="component" value="Unassembled WGS sequence"/>
</dbReference>
<comment type="caution">
    <text evidence="2">The sequence shown here is derived from an EMBL/GenBank/DDBJ whole genome shotgun (WGS) entry which is preliminary data.</text>
</comment>
<gene>
    <name evidence="2" type="ORF">E2C01_035829</name>
</gene>
<evidence type="ECO:0000313" key="2">
    <source>
        <dbReference type="EMBL" id="MPC42214.1"/>
    </source>
</evidence>
<sequence length="98" mass="11419">MQQQDLSNHRHTGRVLHKHFLHAGVEDLCQRERQIQKEEEENEPKDKEQHDQPYLYCEVEAVDLRCVKDNGRVKDPSGEVEVTATQRGVERSVCVGHM</sequence>
<reference evidence="2 3" key="1">
    <citation type="submission" date="2019-05" db="EMBL/GenBank/DDBJ databases">
        <title>Another draft genome of Portunus trituberculatus and its Hox gene families provides insights of decapod evolution.</title>
        <authorList>
            <person name="Jeong J.-H."/>
            <person name="Song I."/>
            <person name="Kim S."/>
            <person name="Choi T."/>
            <person name="Kim D."/>
            <person name="Ryu S."/>
            <person name="Kim W."/>
        </authorList>
    </citation>
    <scope>NUCLEOTIDE SEQUENCE [LARGE SCALE GENOMIC DNA]</scope>
    <source>
        <tissue evidence="2">Muscle</tissue>
    </source>
</reference>
<proteinExistence type="predicted"/>
<dbReference type="AlphaFoldDB" id="A0A5B7FCI5"/>
<protein>
    <submittedName>
        <fullName evidence="2">Uncharacterized protein</fullName>
    </submittedName>
</protein>
<evidence type="ECO:0000256" key="1">
    <source>
        <dbReference type="SAM" id="MobiDB-lite"/>
    </source>
</evidence>
<dbReference type="EMBL" id="VSRR010005347">
    <property type="protein sequence ID" value="MPC42214.1"/>
    <property type="molecule type" value="Genomic_DNA"/>
</dbReference>
<feature type="region of interest" description="Disordered" evidence="1">
    <location>
        <begin position="31"/>
        <end position="53"/>
    </location>
</feature>